<evidence type="ECO:0000256" key="1">
    <source>
        <dbReference type="ARBA" id="ARBA00000077"/>
    </source>
</evidence>
<dbReference type="GO" id="GO:0004523">
    <property type="term" value="F:RNA-DNA hybrid ribonuclease activity"/>
    <property type="evidence" value="ECO:0007669"/>
    <property type="project" value="UniProtKB-UniRule"/>
</dbReference>
<accession>A0A2M7RF54</accession>
<sequence length="187" mass="21175">MNKVIVAGIDEVGRGAWAGPIVAAAVVFLKPNKLKVVDSKQLNFAQREKLSKEIKRRAVWSLGIVSSFDIDRLGLQKANILAAQRAANNLPIKPDLFKVDMIRKFTHPIDFELIIRGDSKVREISAASIIAKDHRDKMMIELHQHYKHYRFDLHKGYGTELHQQLLKQYGASVLHRTSFAPIARLTS</sequence>
<keyword evidence="9 14" id="KW-0540">Nuclease</keyword>
<keyword evidence="13 14" id="KW-0464">Manganese</keyword>
<dbReference type="GO" id="GO:0030145">
    <property type="term" value="F:manganese ion binding"/>
    <property type="evidence" value="ECO:0007669"/>
    <property type="project" value="UniProtKB-UniRule"/>
</dbReference>
<evidence type="ECO:0000256" key="9">
    <source>
        <dbReference type="ARBA" id="ARBA00022722"/>
    </source>
</evidence>
<dbReference type="Pfam" id="PF01351">
    <property type="entry name" value="RNase_HII"/>
    <property type="match status" value="1"/>
</dbReference>
<comment type="catalytic activity">
    <reaction evidence="1 14 15 16">
        <text>Endonucleolytic cleavage to 5'-phosphomonoester.</text>
        <dbReference type="EC" id="3.1.26.4"/>
    </reaction>
</comment>
<evidence type="ECO:0000256" key="16">
    <source>
        <dbReference type="RuleBase" id="RU003515"/>
    </source>
</evidence>
<organism evidence="18 19">
    <name type="scientific">Candidatus Komeilibacteria bacterium CG_4_10_14_0_8_um_filter_37_78</name>
    <dbReference type="NCBI Taxonomy" id="1974471"/>
    <lineage>
        <taxon>Bacteria</taxon>
        <taxon>Candidatus Komeiliibacteriota</taxon>
    </lineage>
</organism>
<dbReference type="GO" id="GO:0005737">
    <property type="term" value="C:cytoplasm"/>
    <property type="evidence" value="ECO:0007669"/>
    <property type="project" value="UniProtKB-SubCell"/>
</dbReference>
<comment type="caution">
    <text evidence="18">The sequence shown here is derived from an EMBL/GenBank/DDBJ whole genome shotgun (WGS) entry which is preliminary data.</text>
</comment>
<feature type="binding site" evidence="14 15">
    <location>
        <position position="11"/>
    </location>
    <ligand>
        <name>a divalent metal cation</name>
        <dbReference type="ChEBI" id="CHEBI:60240"/>
    </ligand>
</feature>
<dbReference type="InterPro" id="IPR022898">
    <property type="entry name" value="RNase_HII"/>
</dbReference>
<dbReference type="PANTHER" id="PTHR10954:SF18">
    <property type="entry name" value="RIBONUCLEASE HII"/>
    <property type="match status" value="1"/>
</dbReference>
<feature type="binding site" evidence="14 15">
    <location>
        <position position="100"/>
    </location>
    <ligand>
        <name>a divalent metal cation</name>
        <dbReference type="ChEBI" id="CHEBI:60240"/>
    </ligand>
</feature>
<gene>
    <name evidence="14" type="primary">rnhB</name>
    <name evidence="18" type="ORF">COY67_00210</name>
</gene>
<dbReference type="InterPro" id="IPR012337">
    <property type="entry name" value="RNaseH-like_sf"/>
</dbReference>
<dbReference type="InterPro" id="IPR001352">
    <property type="entry name" value="RNase_HII/HIII"/>
</dbReference>
<dbReference type="GO" id="GO:0043137">
    <property type="term" value="P:DNA replication, removal of RNA primer"/>
    <property type="evidence" value="ECO:0007669"/>
    <property type="project" value="TreeGrafter"/>
</dbReference>
<feature type="binding site" evidence="14 15">
    <location>
        <position position="10"/>
    </location>
    <ligand>
        <name>a divalent metal cation</name>
        <dbReference type="ChEBI" id="CHEBI:60240"/>
    </ligand>
</feature>
<comment type="cofactor">
    <cofactor evidence="2">
        <name>Mg(2+)</name>
        <dbReference type="ChEBI" id="CHEBI:18420"/>
    </cofactor>
</comment>
<evidence type="ECO:0000256" key="11">
    <source>
        <dbReference type="ARBA" id="ARBA00022759"/>
    </source>
</evidence>
<dbReference type="InterPro" id="IPR036397">
    <property type="entry name" value="RNaseH_sf"/>
</dbReference>
<dbReference type="Proteomes" id="UP000228689">
    <property type="component" value="Unassembled WGS sequence"/>
</dbReference>
<dbReference type="Gene3D" id="3.30.420.10">
    <property type="entry name" value="Ribonuclease H-like superfamily/Ribonuclease H"/>
    <property type="match status" value="1"/>
</dbReference>
<dbReference type="HAMAP" id="MF_00052_B">
    <property type="entry name" value="RNase_HII_B"/>
    <property type="match status" value="1"/>
</dbReference>
<reference evidence="19" key="1">
    <citation type="submission" date="2017-09" db="EMBL/GenBank/DDBJ databases">
        <title>Depth-based differentiation of microbial function through sediment-hosted aquifers and enrichment of novel symbionts in the deep terrestrial subsurface.</title>
        <authorList>
            <person name="Probst A.J."/>
            <person name="Ladd B."/>
            <person name="Jarett J.K."/>
            <person name="Geller-Mcgrath D.E."/>
            <person name="Sieber C.M.K."/>
            <person name="Emerson J.B."/>
            <person name="Anantharaman K."/>
            <person name="Thomas B.C."/>
            <person name="Malmstrom R."/>
            <person name="Stieglmeier M."/>
            <person name="Klingl A."/>
            <person name="Woyke T."/>
            <person name="Ryan C.M."/>
            <person name="Banfield J.F."/>
        </authorList>
    </citation>
    <scope>NUCLEOTIDE SEQUENCE [LARGE SCALE GENOMIC DNA]</scope>
</reference>
<comment type="cofactor">
    <cofactor evidence="14 15">
        <name>Mn(2+)</name>
        <dbReference type="ChEBI" id="CHEBI:29035"/>
    </cofactor>
    <cofactor evidence="14 15">
        <name>Mg(2+)</name>
        <dbReference type="ChEBI" id="CHEBI:18420"/>
    </cofactor>
    <text evidence="14 15">Manganese or magnesium. Binds 1 divalent metal ion per monomer in the absence of substrate. May bind a second metal ion after substrate binding.</text>
</comment>
<dbReference type="GO" id="GO:0006298">
    <property type="term" value="P:mismatch repair"/>
    <property type="evidence" value="ECO:0007669"/>
    <property type="project" value="TreeGrafter"/>
</dbReference>
<evidence type="ECO:0000256" key="2">
    <source>
        <dbReference type="ARBA" id="ARBA00001946"/>
    </source>
</evidence>
<comment type="function">
    <text evidence="3 14 16">Endonuclease that specifically degrades the RNA of RNA-DNA hybrids.</text>
</comment>
<evidence type="ECO:0000256" key="14">
    <source>
        <dbReference type="HAMAP-Rule" id="MF_00052"/>
    </source>
</evidence>
<keyword evidence="11 14" id="KW-0255">Endonuclease</keyword>
<evidence type="ECO:0000256" key="15">
    <source>
        <dbReference type="PROSITE-ProRule" id="PRU01319"/>
    </source>
</evidence>
<evidence type="ECO:0000256" key="6">
    <source>
        <dbReference type="ARBA" id="ARBA00012180"/>
    </source>
</evidence>
<dbReference type="PROSITE" id="PS51975">
    <property type="entry name" value="RNASE_H_2"/>
    <property type="match status" value="1"/>
</dbReference>
<protein>
    <recommendedName>
        <fullName evidence="7 14">Ribonuclease HII</fullName>
        <shortName evidence="14">RNase HII</shortName>
        <ecNumber evidence="6 14">3.1.26.4</ecNumber>
    </recommendedName>
</protein>
<dbReference type="EMBL" id="PFMC01000007">
    <property type="protein sequence ID" value="PIY95393.1"/>
    <property type="molecule type" value="Genomic_DNA"/>
</dbReference>
<dbReference type="GO" id="GO:0032299">
    <property type="term" value="C:ribonuclease H2 complex"/>
    <property type="evidence" value="ECO:0007669"/>
    <property type="project" value="TreeGrafter"/>
</dbReference>
<keyword evidence="12 14" id="KW-0378">Hydrolase</keyword>
<comment type="similarity">
    <text evidence="5 14 16">Belongs to the RNase HII family.</text>
</comment>
<dbReference type="NCBIfam" id="NF000595">
    <property type="entry name" value="PRK00015.1-3"/>
    <property type="match status" value="1"/>
</dbReference>
<evidence type="ECO:0000256" key="7">
    <source>
        <dbReference type="ARBA" id="ARBA00019179"/>
    </source>
</evidence>
<keyword evidence="10 14" id="KW-0479">Metal-binding</keyword>
<dbReference type="GO" id="GO:0003723">
    <property type="term" value="F:RNA binding"/>
    <property type="evidence" value="ECO:0007669"/>
    <property type="project" value="UniProtKB-UniRule"/>
</dbReference>
<evidence type="ECO:0000256" key="12">
    <source>
        <dbReference type="ARBA" id="ARBA00022801"/>
    </source>
</evidence>
<dbReference type="InterPro" id="IPR024567">
    <property type="entry name" value="RNase_HII/HIII_dom"/>
</dbReference>
<dbReference type="AlphaFoldDB" id="A0A2M7RF54"/>
<dbReference type="SUPFAM" id="SSF53098">
    <property type="entry name" value="Ribonuclease H-like"/>
    <property type="match status" value="1"/>
</dbReference>
<keyword evidence="8 14" id="KW-0963">Cytoplasm</keyword>
<evidence type="ECO:0000313" key="19">
    <source>
        <dbReference type="Proteomes" id="UP000228689"/>
    </source>
</evidence>
<dbReference type="CDD" id="cd07182">
    <property type="entry name" value="RNase_HII_bacteria_HII_like"/>
    <property type="match status" value="1"/>
</dbReference>
<proteinExistence type="inferred from homology"/>
<evidence type="ECO:0000256" key="10">
    <source>
        <dbReference type="ARBA" id="ARBA00022723"/>
    </source>
</evidence>
<name>A0A2M7RF54_9BACT</name>
<evidence type="ECO:0000256" key="13">
    <source>
        <dbReference type="ARBA" id="ARBA00023211"/>
    </source>
</evidence>
<evidence type="ECO:0000256" key="3">
    <source>
        <dbReference type="ARBA" id="ARBA00004065"/>
    </source>
</evidence>
<evidence type="ECO:0000259" key="17">
    <source>
        <dbReference type="PROSITE" id="PS51975"/>
    </source>
</evidence>
<evidence type="ECO:0000256" key="8">
    <source>
        <dbReference type="ARBA" id="ARBA00022490"/>
    </source>
</evidence>
<comment type="subcellular location">
    <subcellularLocation>
        <location evidence="4 14">Cytoplasm</location>
    </subcellularLocation>
</comment>
<evidence type="ECO:0000256" key="4">
    <source>
        <dbReference type="ARBA" id="ARBA00004496"/>
    </source>
</evidence>
<evidence type="ECO:0000256" key="5">
    <source>
        <dbReference type="ARBA" id="ARBA00007383"/>
    </source>
</evidence>
<dbReference type="EC" id="3.1.26.4" evidence="6 14"/>
<dbReference type="PANTHER" id="PTHR10954">
    <property type="entry name" value="RIBONUCLEASE H2 SUBUNIT A"/>
    <property type="match status" value="1"/>
</dbReference>
<feature type="domain" description="RNase H type-2" evidence="17">
    <location>
        <begin position="4"/>
        <end position="187"/>
    </location>
</feature>
<evidence type="ECO:0000313" key="18">
    <source>
        <dbReference type="EMBL" id="PIY95393.1"/>
    </source>
</evidence>